<reference evidence="2" key="1">
    <citation type="journal article" date="2023" name="Front. Microbiol.">
        <title>Phylogeography and host specificity of Pasteurellaceae pathogenic to sea-farmed fish in the north-east Atlantic.</title>
        <authorList>
            <person name="Gulla S."/>
            <person name="Colquhoun D.J."/>
            <person name="Olsen A.B."/>
            <person name="Spilsberg B."/>
            <person name="Lagesen K."/>
            <person name="Aakesson C.P."/>
            <person name="Strom S."/>
            <person name="Manji F."/>
            <person name="Birkbeck T.H."/>
            <person name="Nilsen H.K."/>
        </authorList>
    </citation>
    <scope>NUCLEOTIDE SEQUENCE</scope>
    <source>
        <strain evidence="2">VIB1234</strain>
    </source>
</reference>
<name>A0AAW8CPJ3_9PAST</name>
<dbReference type="RefSeq" id="WP_211598643.1">
    <property type="nucleotide sequence ID" value="NZ_JAGRQI010000017.1"/>
</dbReference>
<dbReference type="AlphaFoldDB" id="A0AAW8CPJ3"/>
<proteinExistence type="predicted"/>
<dbReference type="InterPro" id="IPR025484">
    <property type="entry name" value="DUF4376"/>
</dbReference>
<evidence type="ECO:0000259" key="1">
    <source>
        <dbReference type="Pfam" id="PF14301"/>
    </source>
</evidence>
<sequence length="200" mass="24039">MYFYDVNRQVFLTDEIHQVPELSIEVSDDDFQYFIEERAKGKEIYIKDNQLFLTPVKPSKHHKWNGSEWILTEEDKARILKKEQKKAWLNIREHRDKMSESGVKVNDKWFHTYERSHLRLMTLQQLPTIPPDLLWKTMDGSFVIMTEELLSNVINARLLTEIENFKNGERHKILMLQSENPLEYDFSDGWCEIYKEVDNE</sequence>
<dbReference type="Pfam" id="PF14301">
    <property type="entry name" value="DUF4376"/>
    <property type="match status" value="1"/>
</dbReference>
<evidence type="ECO:0000313" key="2">
    <source>
        <dbReference type="EMBL" id="MDP8188224.1"/>
    </source>
</evidence>
<dbReference type="EMBL" id="JASAYJ010000040">
    <property type="protein sequence ID" value="MDP8188224.1"/>
    <property type="molecule type" value="Genomic_DNA"/>
</dbReference>
<protein>
    <submittedName>
        <fullName evidence="2">DUF4376 domain-containing protein</fullName>
    </submittedName>
</protein>
<dbReference type="Proteomes" id="UP001230466">
    <property type="component" value="Unassembled WGS sequence"/>
</dbReference>
<comment type="caution">
    <text evidence="2">The sequence shown here is derived from an EMBL/GenBank/DDBJ whole genome shotgun (WGS) entry which is preliminary data.</text>
</comment>
<accession>A0AAW8CPJ3</accession>
<feature type="domain" description="DUF4376" evidence="1">
    <location>
        <begin position="84"/>
        <end position="186"/>
    </location>
</feature>
<gene>
    <name evidence="2" type="ORF">QJU78_10745</name>
</gene>
<organism evidence="2 3">
    <name type="scientific">Pasteurella atlantica</name>
    <dbReference type="NCBI Taxonomy" id="2827233"/>
    <lineage>
        <taxon>Bacteria</taxon>
        <taxon>Pseudomonadati</taxon>
        <taxon>Pseudomonadota</taxon>
        <taxon>Gammaproteobacteria</taxon>
        <taxon>Pasteurellales</taxon>
        <taxon>Pasteurellaceae</taxon>
        <taxon>Pasteurella</taxon>
    </lineage>
</organism>
<evidence type="ECO:0000313" key="3">
    <source>
        <dbReference type="Proteomes" id="UP001230466"/>
    </source>
</evidence>